<reference evidence="9" key="1">
    <citation type="journal article" date="2015" name="Proc. Natl. Acad. Sci. U.S.A.">
        <title>Genome sequence of the Asian Tiger mosquito, Aedes albopictus, reveals insights into its biology, genetics, and evolution.</title>
        <authorList>
            <person name="Chen X.G."/>
            <person name="Jiang X."/>
            <person name="Gu J."/>
            <person name="Xu M."/>
            <person name="Wu Y."/>
            <person name="Deng Y."/>
            <person name="Zhang C."/>
            <person name="Bonizzoni M."/>
            <person name="Dermauw W."/>
            <person name="Vontas J."/>
            <person name="Armbruster P."/>
            <person name="Huang X."/>
            <person name="Yang Y."/>
            <person name="Zhang H."/>
            <person name="He W."/>
            <person name="Peng H."/>
            <person name="Liu Y."/>
            <person name="Wu K."/>
            <person name="Chen J."/>
            <person name="Lirakis M."/>
            <person name="Topalis P."/>
            <person name="Van Leeuwen T."/>
            <person name="Hall A.B."/>
            <person name="Jiang X."/>
            <person name="Thorpe C."/>
            <person name="Mueller R.L."/>
            <person name="Sun C."/>
            <person name="Waterhouse R.M."/>
            <person name="Yan G."/>
            <person name="Tu Z.J."/>
            <person name="Fang X."/>
            <person name="James A.A."/>
        </authorList>
    </citation>
    <scope>NUCLEOTIDE SEQUENCE [LARGE SCALE GENOMIC DNA]</scope>
    <source>
        <strain evidence="9">Foshan</strain>
    </source>
</reference>
<dbReference type="PANTHER" id="PTHR23354:SF62">
    <property type="entry name" value="MUSTARD, ISOFORM V"/>
    <property type="match status" value="1"/>
</dbReference>
<dbReference type="Pfam" id="PF07534">
    <property type="entry name" value="TLD"/>
    <property type="match status" value="1"/>
</dbReference>
<evidence type="ECO:0000259" key="7">
    <source>
        <dbReference type="PROSITE" id="PS51886"/>
    </source>
</evidence>
<feature type="compositionally biased region" description="Low complexity" evidence="5">
    <location>
        <begin position="179"/>
        <end position="190"/>
    </location>
</feature>
<proteinExistence type="inferred from homology"/>
<feature type="compositionally biased region" description="Low complexity" evidence="5">
    <location>
        <begin position="747"/>
        <end position="764"/>
    </location>
</feature>
<sequence>MTSILSTPGKYRSRKDLSTGSIPTLVSLEEESSLHTVTGAESELSHSFHHLHPLSSPNGTTGSSATNGSYETFSNALNIKNGISAKSPRRSSLAIGLLGGRNNGNGDKGNKRRSSIAVAFLGGGRRDSKSHSHNYPIATIPEKYHKTTESDIENDSPSHYYTVPAGSVAAILGGETNGGSSEYSNGSNGNLTVNGSGYDKKRRRSSSWQTKLERRRRKGMSSALDNAEGAGGNGLDGFGSANGLDAFTSKYGREKRHSWWNIFVPENLKQRTRRASQDVILSKSSDSLSPPYRRSKSRSVDHGLAAPFDLDSLRSKVEGRFESIDRLTKDGEKKRSMPTIPTTSYTVGDRDTLTSVAARFDTTPSELTQLNRLGSSFIYSGQQLLVPDKTAKAGSVDGGDSDASTERSSHSPTEGRRKGSNEDLSQDEKDLLEGLRPGSPKPGHIERVASPNNQSGGGGGGDTAAGFNDDDPVTIQRFLKINVRHITDGQGVVGGVLLVTPNAVMFDPNVSDPLVIEHGPESYGVIAPMEYIVNAAIFNDIAHMRVQGATGGNETAEKAEIYYPVPEKSCSRCDTHSPGKDSLLVKDETFPELGVGSVEGCDDQESICSSNEREGDAFPKAFERDLVTPNNLQRLHGDSTESGGSSEKPPSAEPPYLSYDRDSQSQTPNSLDNSSTGGQEPSAKGTDKTDSSSKPNSSILEDPTVRTLEDRRRSLLDQHWAIPSKDRIKCNCNKTLSQRSLDDEEAASTGSGATATSSGTAPPAIGGGAGVGGDDVVAVGAGGQLVKQSCHDSGIDIRDPNTLPSSGGAPAAATAAGAAAAANQAEIPVVAPIPTKKVYSDADIVLSADWVPPLTIAPTHFVDSSARTSSTTSSQHSSLSTTQAEAASRKKASSVSFSVEEHDGQGGGSQMDKGGETKKNKMLKRLSYPLAWVEGLTGEGGSTTHKSDSIESAPNTGDSNQSVFSKVFSSSPITLVSELGGNLFLSKTPSEDSGGSPVPPLTPHDGHHQLHHQQSGGSSSGGGGGATASSIGRSSIGTFIRPQAETGSATKQKQAPPKLDYRSMVSIDDMPTLFVSFDMKAPLFPQLEKLELIPRPARACPDPPMYLRLRMGRKIGKNTPLPTTVMSYGKNKLRPEYWFSIPKNKVDELYRFLTAWVQHLYGELDEKAIKERGYELIQNDTDWATKGGSPTKDGRSASEGEITEYTRESWEMLKAPFVKTYNIIKSQTGSNDLDGCEVLSMSTDDYRKATLFATSSFDQDFQIPDLIGQTEILSEEHREKLCAHLPARAEGYSWSLVFSTSLHGFSLNSLYRKMHKLESPILIVIEDTDHNVFGALTSCSLHVSDHFYGTGESLLYKFNPHFKVFHWSGENLYFIKGNPESLAIGAGDGKFGLWLDGDLNQGRSQYCSTYSNEPLAPQEDFVIKTLECWAFV</sequence>
<evidence type="ECO:0000256" key="3">
    <source>
        <dbReference type="ARBA" id="ARBA00023128"/>
    </source>
</evidence>
<feature type="compositionally biased region" description="Basic and acidic residues" evidence="5">
    <location>
        <begin position="404"/>
        <end position="433"/>
    </location>
</feature>
<feature type="region of interest" description="Disordered" evidence="5">
    <location>
        <begin position="1181"/>
        <end position="1201"/>
    </location>
</feature>
<evidence type="ECO:0000313" key="9">
    <source>
        <dbReference type="Proteomes" id="UP000069940"/>
    </source>
</evidence>
<evidence type="ECO:0000256" key="4">
    <source>
        <dbReference type="ARBA" id="ARBA00040604"/>
    </source>
</evidence>
<feature type="compositionally biased region" description="Basic and acidic residues" evidence="5">
    <location>
        <begin position="611"/>
        <end position="626"/>
    </location>
</feature>
<dbReference type="CDD" id="cd00118">
    <property type="entry name" value="LysM"/>
    <property type="match status" value="1"/>
</dbReference>
<dbReference type="SUPFAM" id="SSF54106">
    <property type="entry name" value="LysM domain"/>
    <property type="match status" value="1"/>
</dbReference>
<feature type="region of interest" description="Disordered" evidence="5">
    <location>
        <begin position="864"/>
        <end position="916"/>
    </location>
</feature>
<dbReference type="GeneID" id="109622365"/>
<dbReference type="RefSeq" id="XP_062716638.1">
    <property type="nucleotide sequence ID" value="XM_062860654.1"/>
</dbReference>
<dbReference type="EnsemblMetazoa" id="AALFPA23_019643.R28912">
    <property type="protein sequence ID" value="AALFPA23_019643.P28912"/>
    <property type="gene ID" value="AALFPA23_019643"/>
</dbReference>
<feature type="region of interest" description="Disordered" evidence="5">
    <location>
        <begin position="738"/>
        <end position="767"/>
    </location>
</feature>
<dbReference type="SMART" id="SM00257">
    <property type="entry name" value="LysM"/>
    <property type="match status" value="1"/>
</dbReference>
<keyword evidence="3" id="KW-0496">Mitochondrion</keyword>
<feature type="compositionally biased region" description="Polar residues" evidence="5">
    <location>
        <begin position="950"/>
        <end position="961"/>
    </location>
</feature>
<feature type="compositionally biased region" description="Basic and acidic residues" evidence="5">
    <location>
        <begin position="1192"/>
        <end position="1201"/>
    </location>
</feature>
<comment type="similarity">
    <text evidence="2">Belongs to the OXR1 family.</text>
</comment>
<dbReference type="Gene3D" id="3.10.350.10">
    <property type="entry name" value="LysM domain"/>
    <property type="match status" value="1"/>
</dbReference>
<dbReference type="Pfam" id="PF01476">
    <property type="entry name" value="LysM"/>
    <property type="match status" value="1"/>
</dbReference>
<feature type="domain" description="LysM" evidence="6">
    <location>
        <begin position="343"/>
        <end position="386"/>
    </location>
</feature>
<feature type="region of interest" description="Disordered" evidence="5">
    <location>
        <begin position="390"/>
        <end position="469"/>
    </location>
</feature>
<protein>
    <recommendedName>
        <fullName evidence="4">Oxidation resistance protein 1</fullName>
    </recommendedName>
</protein>
<dbReference type="Proteomes" id="UP000069940">
    <property type="component" value="Unassembled WGS sequence"/>
</dbReference>
<feature type="domain" description="TLDc" evidence="7">
    <location>
        <begin position="1271"/>
        <end position="1432"/>
    </location>
</feature>
<reference evidence="8" key="2">
    <citation type="submission" date="2025-05" db="UniProtKB">
        <authorList>
            <consortium name="EnsemblMetazoa"/>
        </authorList>
    </citation>
    <scope>IDENTIFICATION</scope>
    <source>
        <strain evidence="8">Foshan</strain>
    </source>
</reference>
<dbReference type="PANTHER" id="PTHR23354">
    <property type="entry name" value="NUCLEOLAR PROTEIN 7/ESTROGEN RECEPTOR COACTIVATOR-RELATED"/>
    <property type="match status" value="1"/>
</dbReference>
<name>A0ABM1ZLI7_AEDAL</name>
<evidence type="ECO:0000256" key="5">
    <source>
        <dbReference type="SAM" id="MobiDB-lite"/>
    </source>
</evidence>
<feature type="compositionally biased region" description="Polar residues" evidence="5">
    <location>
        <begin position="664"/>
        <end position="679"/>
    </location>
</feature>
<evidence type="ECO:0000313" key="8">
    <source>
        <dbReference type="EnsemblMetazoa" id="AALFPA23_019643.P28912"/>
    </source>
</evidence>
<feature type="compositionally biased region" description="Low complexity" evidence="5">
    <location>
        <begin position="864"/>
        <end position="882"/>
    </location>
</feature>
<organism evidence="8 9">
    <name type="scientific">Aedes albopictus</name>
    <name type="common">Asian tiger mosquito</name>
    <name type="synonym">Stegomyia albopicta</name>
    <dbReference type="NCBI Taxonomy" id="7160"/>
    <lineage>
        <taxon>Eukaryota</taxon>
        <taxon>Metazoa</taxon>
        <taxon>Ecdysozoa</taxon>
        <taxon>Arthropoda</taxon>
        <taxon>Hexapoda</taxon>
        <taxon>Insecta</taxon>
        <taxon>Pterygota</taxon>
        <taxon>Neoptera</taxon>
        <taxon>Endopterygota</taxon>
        <taxon>Diptera</taxon>
        <taxon>Nematocera</taxon>
        <taxon>Culicoidea</taxon>
        <taxon>Culicidae</taxon>
        <taxon>Culicinae</taxon>
        <taxon>Aedini</taxon>
        <taxon>Aedes</taxon>
        <taxon>Stegomyia</taxon>
    </lineage>
</organism>
<feature type="region of interest" description="Disordered" evidence="5">
    <location>
        <begin position="273"/>
        <end position="300"/>
    </location>
</feature>
<dbReference type="PROSITE" id="PS51782">
    <property type="entry name" value="LYSM"/>
    <property type="match status" value="1"/>
</dbReference>
<accession>A0ABM1ZLI7</accession>
<dbReference type="SMART" id="SM00584">
    <property type="entry name" value="TLDc"/>
    <property type="match status" value="1"/>
</dbReference>
<evidence type="ECO:0000256" key="2">
    <source>
        <dbReference type="ARBA" id="ARBA00009540"/>
    </source>
</evidence>
<dbReference type="InterPro" id="IPR018392">
    <property type="entry name" value="LysM"/>
</dbReference>
<dbReference type="InterPro" id="IPR036779">
    <property type="entry name" value="LysM_dom_sf"/>
</dbReference>
<dbReference type="InterPro" id="IPR006571">
    <property type="entry name" value="TLDc_dom"/>
</dbReference>
<dbReference type="PROSITE" id="PS51886">
    <property type="entry name" value="TLDC"/>
    <property type="match status" value="1"/>
</dbReference>
<evidence type="ECO:0000256" key="1">
    <source>
        <dbReference type="ARBA" id="ARBA00004173"/>
    </source>
</evidence>
<feature type="region of interest" description="Disordered" evidence="5">
    <location>
        <begin position="595"/>
        <end position="706"/>
    </location>
</feature>
<feature type="region of interest" description="Disordered" evidence="5">
    <location>
        <begin position="179"/>
        <end position="234"/>
    </location>
</feature>
<comment type="subcellular location">
    <subcellularLocation>
        <location evidence="1">Mitochondrion</location>
    </subcellularLocation>
</comment>
<feature type="region of interest" description="Disordered" evidence="5">
    <location>
        <begin position="985"/>
        <end position="1060"/>
    </location>
</feature>
<evidence type="ECO:0000259" key="6">
    <source>
        <dbReference type="PROSITE" id="PS51782"/>
    </source>
</evidence>
<feature type="compositionally biased region" description="Low complexity" evidence="5">
    <location>
        <begin position="1027"/>
        <end position="1038"/>
    </location>
</feature>
<keyword evidence="9" id="KW-1185">Reference proteome</keyword>
<feature type="region of interest" description="Disordered" evidence="5">
    <location>
        <begin position="937"/>
        <end position="961"/>
    </location>
</feature>